<gene>
    <name evidence="4" type="ORF">HUE57_03080</name>
</gene>
<dbReference type="Gene3D" id="2.160.20.10">
    <property type="entry name" value="Single-stranded right-handed beta-helix, Pectin lyase-like"/>
    <property type="match status" value="1"/>
</dbReference>
<dbReference type="GO" id="GO:0005576">
    <property type="term" value="C:extracellular region"/>
    <property type="evidence" value="ECO:0007669"/>
    <property type="project" value="UniProtKB-SubCell"/>
</dbReference>
<name>A0A6N0HSK5_9GAMM</name>
<evidence type="ECO:0000313" key="5">
    <source>
        <dbReference type="Proteomes" id="UP000509658"/>
    </source>
</evidence>
<dbReference type="KEGG" id="rev:HUE57_03080"/>
<keyword evidence="2" id="KW-0964">Secreted</keyword>
<keyword evidence="3" id="KW-0732">Signal</keyword>
<evidence type="ECO:0000256" key="3">
    <source>
        <dbReference type="ARBA" id="ARBA00022729"/>
    </source>
</evidence>
<evidence type="ECO:0000256" key="1">
    <source>
        <dbReference type="ARBA" id="ARBA00004613"/>
    </source>
</evidence>
<protein>
    <submittedName>
        <fullName evidence="4">Uncharacterized protein</fullName>
    </submittedName>
</protein>
<proteinExistence type="predicted"/>
<dbReference type="InterPro" id="IPR012334">
    <property type="entry name" value="Pectin_lyas_fold"/>
</dbReference>
<dbReference type="RefSeq" id="WP_174672695.1">
    <property type="nucleotide sequence ID" value="NZ_CP054491.1"/>
</dbReference>
<dbReference type="PANTHER" id="PTHR12338">
    <property type="entry name" value="AUTOTRANSPORTER"/>
    <property type="match status" value="1"/>
</dbReference>
<accession>A0A6N0HSK5</accession>
<dbReference type="EMBL" id="CP054491">
    <property type="protein sequence ID" value="QKQ25385.1"/>
    <property type="molecule type" value="Genomic_DNA"/>
</dbReference>
<dbReference type="PANTHER" id="PTHR12338:SF8">
    <property type="entry name" value="HEME_HEMOPEXIN-BINDING PROTEIN"/>
    <property type="match status" value="1"/>
</dbReference>
<dbReference type="Proteomes" id="UP000509658">
    <property type="component" value="Chromosome"/>
</dbReference>
<dbReference type="AlphaFoldDB" id="A0A6N0HSK5"/>
<dbReference type="SUPFAM" id="SSF51126">
    <property type="entry name" value="Pectin lyase-like"/>
    <property type="match status" value="1"/>
</dbReference>
<dbReference type="InterPro" id="IPR011050">
    <property type="entry name" value="Pectin_lyase_fold/virulence"/>
</dbReference>
<reference evidence="4 5" key="1">
    <citation type="submission" date="2020-05" db="EMBL/GenBank/DDBJ databases">
        <title>Horizontal transmission and recombination maintain forever young bacterial symbiont genomes.</title>
        <authorList>
            <person name="Russell S.L."/>
            <person name="Pepper-Tunick E."/>
            <person name="Svedberg J."/>
            <person name="Byrne A."/>
            <person name="Ruelas Castillo J."/>
            <person name="Vollmers C."/>
            <person name="Beinart R.A."/>
            <person name="Corbett-Detig R."/>
        </authorList>
    </citation>
    <scope>NUCLEOTIDE SEQUENCE [LARGE SCALE GENOMIC DNA]</scope>
    <source>
        <strain evidence="4">Santa_Monica_outfall</strain>
    </source>
</reference>
<evidence type="ECO:0000313" key="4">
    <source>
        <dbReference type="EMBL" id="QKQ25385.1"/>
    </source>
</evidence>
<organism evidence="4 5">
    <name type="scientific">Candidatus Reidiella endopervernicosa</name>
    <dbReference type="NCBI Taxonomy" id="2738883"/>
    <lineage>
        <taxon>Bacteria</taxon>
        <taxon>Pseudomonadati</taxon>
        <taxon>Pseudomonadota</taxon>
        <taxon>Gammaproteobacteria</taxon>
        <taxon>Candidatus Reidiella</taxon>
    </lineage>
</organism>
<dbReference type="InterPro" id="IPR050909">
    <property type="entry name" value="Bact_Autotransporter_VF"/>
</dbReference>
<sequence>MAGNLDFNQPGVASGAVVNLGTITAAEGGLVALVAPQVENSGTITARLGRVALAAGERFTIDLYGDQLINFAVDEQQLAQLFDAEGQPITARVDQSGLVEVAGGEALFMSAASGKGVLDQLINISGVVRADTVEQHGGRIVLLGRGGSVTVAGELSARGTQSGQSGGAIDVRGEHVFIAAESELDVSGSAGGGVMHLGGDYQGGDGYRATTTTVSEGSRLRADGTDRGDGGEVVVWADGVTDFSGSISARGGSESGNGGEVEVSGKQQLSFRGQVDAGAENGEAGTLLLDPTNFTVGLEEAAVINYVLRSGTSTTLQADIDIDVDAAIDGRGLYAGGGITLNAGNDINLNNYIVTNNGAVNLNASAGTVNVASGQGVYSGTAPIAVTTGAGLINAPFITANTLTLTSSGGSVTIDEAISASNGRGVAIFAKVCFGHPSPSKQQKLNATVYACGAPTVLRTLRNHLFAALHNSLSDSTPT</sequence>
<keyword evidence="5" id="KW-1185">Reference proteome</keyword>
<comment type="subcellular location">
    <subcellularLocation>
        <location evidence="1">Secreted</location>
    </subcellularLocation>
</comment>
<evidence type="ECO:0000256" key="2">
    <source>
        <dbReference type="ARBA" id="ARBA00022525"/>
    </source>
</evidence>